<gene>
    <name evidence="3" type="ORF">BU26DRAFT_562289</name>
</gene>
<dbReference type="Pfam" id="PF00651">
    <property type="entry name" value="BTB"/>
    <property type="match status" value="1"/>
</dbReference>
<reference evidence="3" key="1">
    <citation type="journal article" date="2020" name="Stud. Mycol.">
        <title>101 Dothideomycetes genomes: a test case for predicting lifestyles and emergence of pathogens.</title>
        <authorList>
            <person name="Haridas S."/>
            <person name="Albert R."/>
            <person name="Binder M."/>
            <person name="Bloem J."/>
            <person name="Labutti K."/>
            <person name="Salamov A."/>
            <person name="Andreopoulos B."/>
            <person name="Baker S."/>
            <person name="Barry K."/>
            <person name="Bills G."/>
            <person name="Bluhm B."/>
            <person name="Cannon C."/>
            <person name="Castanera R."/>
            <person name="Culley D."/>
            <person name="Daum C."/>
            <person name="Ezra D."/>
            <person name="Gonzalez J."/>
            <person name="Henrissat B."/>
            <person name="Kuo A."/>
            <person name="Liang C."/>
            <person name="Lipzen A."/>
            <person name="Lutzoni F."/>
            <person name="Magnuson J."/>
            <person name="Mondo S."/>
            <person name="Nolan M."/>
            <person name="Ohm R."/>
            <person name="Pangilinan J."/>
            <person name="Park H.-J."/>
            <person name="Ramirez L."/>
            <person name="Alfaro M."/>
            <person name="Sun H."/>
            <person name="Tritt A."/>
            <person name="Yoshinaga Y."/>
            <person name="Zwiers L.-H."/>
            <person name="Turgeon B."/>
            <person name="Goodwin S."/>
            <person name="Spatafora J."/>
            <person name="Crous P."/>
            <person name="Grigoriev I."/>
        </authorList>
    </citation>
    <scope>NUCLEOTIDE SEQUENCE</scope>
    <source>
        <strain evidence="3">CBS 122368</strain>
    </source>
</reference>
<evidence type="ECO:0000256" key="1">
    <source>
        <dbReference type="SAM" id="MobiDB-lite"/>
    </source>
</evidence>
<dbReference type="PROSITE" id="PS50097">
    <property type="entry name" value="BTB"/>
    <property type="match status" value="1"/>
</dbReference>
<organism evidence="3 4">
    <name type="scientific">Trematosphaeria pertusa</name>
    <dbReference type="NCBI Taxonomy" id="390896"/>
    <lineage>
        <taxon>Eukaryota</taxon>
        <taxon>Fungi</taxon>
        <taxon>Dikarya</taxon>
        <taxon>Ascomycota</taxon>
        <taxon>Pezizomycotina</taxon>
        <taxon>Dothideomycetes</taxon>
        <taxon>Pleosporomycetidae</taxon>
        <taxon>Pleosporales</taxon>
        <taxon>Massarineae</taxon>
        <taxon>Trematosphaeriaceae</taxon>
        <taxon>Trematosphaeria</taxon>
    </lineage>
</organism>
<dbReference type="InterPro" id="IPR011333">
    <property type="entry name" value="SKP1/BTB/POZ_sf"/>
</dbReference>
<dbReference type="CDD" id="cd18186">
    <property type="entry name" value="BTB_POZ_ZBTB_KLHL-like"/>
    <property type="match status" value="1"/>
</dbReference>
<dbReference type="PANTHER" id="PTHR47843:SF2">
    <property type="entry name" value="BTB DOMAIN-CONTAINING PROTEIN"/>
    <property type="match status" value="1"/>
</dbReference>
<feature type="region of interest" description="Disordered" evidence="1">
    <location>
        <begin position="231"/>
        <end position="259"/>
    </location>
</feature>
<evidence type="ECO:0000313" key="4">
    <source>
        <dbReference type="Proteomes" id="UP000800094"/>
    </source>
</evidence>
<accession>A0A6A6IPT2</accession>
<dbReference type="SUPFAM" id="SSF54695">
    <property type="entry name" value="POZ domain"/>
    <property type="match status" value="1"/>
</dbReference>
<name>A0A6A6IPT2_9PLEO</name>
<protein>
    <recommendedName>
        <fullName evidence="2">BTB domain-containing protein</fullName>
    </recommendedName>
</protein>
<dbReference type="OrthoDB" id="3794732at2759"/>
<dbReference type="PANTHER" id="PTHR47843">
    <property type="entry name" value="BTB DOMAIN-CONTAINING PROTEIN-RELATED"/>
    <property type="match status" value="1"/>
</dbReference>
<dbReference type="InterPro" id="IPR000210">
    <property type="entry name" value="BTB/POZ_dom"/>
</dbReference>
<feature type="domain" description="BTB" evidence="2">
    <location>
        <begin position="29"/>
        <end position="100"/>
    </location>
</feature>
<feature type="compositionally biased region" description="Basic and acidic residues" evidence="1">
    <location>
        <begin position="234"/>
        <end position="249"/>
    </location>
</feature>
<sequence length="259" mass="29151">MASHDTTSIEKISKPAGARVPWASAVDLSDRIIKLSVGQDTIKVHEKILCATSEFFKKATKSEWAESRPDPDTMDLTDDHPAVVKAYANWLYFRTLPTPDEHSLANGTFKADCEDEDMTKIDDNHDLMDETQIFLARAYVFGEKVIDNQFKDTIIDCMIACTVKFGDCPSHTAMNILYQGTLANSPARRLIVDFWVYCAHDSKGWAGSVKLHTPELIADALEAIVRKRPFPKNRPWEESPEQYHEKNQVEDIAALSTSS</sequence>
<dbReference type="AlphaFoldDB" id="A0A6A6IPT2"/>
<dbReference type="Proteomes" id="UP000800094">
    <property type="component" value="Unassembled WGS sequence"/>
</dbReference>
<keyword evidence="4" id="KW-1185">Reference proteome</keyword>
<evidence type="ECO:0000259" key="2">
    <source>
        <dbReference type="PROSITE" id="PS50097"/>
    </source>
</evidence>
<dbReference type="EMBL" id="ML987192">
    <property type="protein sequence ID" value="KAF2252554.1"/>
    <property type="molecule type" value="Genomic_DNA"/>
</dbReference>
<dbReference type="GeneID" id="54586342"/>
<dbReference type="RefSeq" id="XP_033687558.1">
    <property type="nucleotide sequence ID" value="XM_033833012.1"/>
</dbReference>
<proteinExistence type="predicted"/>
<dbReference type="Gene3D" id="3.30.710.10">
    <property type="entry name" value="Potassium Channel Kv1.1, Chain A"/>
    <property type="match status" value="1"/>
</dbReference>
<evidence type="ECO:0000313" key="3">
    <source>
        <dbReference type="EMBL" id="KAF2252554.1"/>
    </source>
</evidence>